<evidence type="ECO:0000259" key="1">
    <source>
        <dbReference type="SMART" id="SM01351"/>
    </source>
</evidence>
<evidence type="ECO:0000313" key="3">
    <source>
        <dbReference type="Proteomes" id="UP001147005"/>
    </source>
</evidence>
<dbReference type="InterPro" id="IPR024079">
    <property type="entry name" value="MetalloPept_cat_dom_sf"/>
</dbReference>
<protein>
    <submittedName>
        <fullName evidence="2">M35 family metallo-endopeptidase</fullName>
        <ecNumber evidence="2">3.4.24.-</ecNumber>
    </submittedName>
</protein>
<reference evidence="2" key="1">
    <citation type="submission" date="2022-01" db="EMBL/GenBank/DDBJ databases">
        <title>Genetic Characterization of Carbapenem-resistant Citrobacter spp. from China: a multicenter study.</title>
        <authorList>
            <person name="Ye L."/>
        </authorList>
    </citation>
    <scope>NUCLEOTIDE SEQUENCE</scope>
    <source>
        <strain evidence="2">IR5432</strain>
    </source>
</reference>
<keyword evidence="2" id="KW-0378">Hydrolase</keyword>
<dbReference type="EMBL" id="JAKIHW010000030">
    <property type="protein sequence ID" value="MDE9620470.1"/>
    <property type="molecule type" value="Genomic_DNA"/>
</dbReference>
<dbReference type="InterPro" id="IPR034108">
    <property type="entry name" value="Pept_M35-like_proteobacteria"/>
</dbReference>
<dbReference type="RefSeq" id="WP_275398552.1">
    <property type="nucleotide sequence ID" value="NZ_JAKIHW010000030.1"/>
</dbReference>
<dbReference type="GO" id="GO:0004222">
    <property type="term" value="F:metalloendopeptidase activity"/>
    <property type="evidence" value="ECO:0007669"/>
    <property type="project" value="InterPro"/>
</dbReference>
<proteinExistence type="predicted"/>
<dbReference type="InterPro" id="IPR029463">
    <property type="entry name" value="Lys_MEP"/>
</dbReference>
<dbReference type="EC" id="3.4.24.-" evidence="2"/>
<dbReference type="AlphaFoldDB" id="A0A9X4GJV7"/>
<comment type="caution">
    <text evidence="2">The sequence shown here is derived from an EMBL/GenBank/DDBJ whole genome shotgun (WGS) entry which is preliminary data.</text>
</comment>
<dbReference type="CDD" id="cd11007">
    <property type="entry name" value="M35_like_1"/>
    <property type="match status" value="1"/>
</dbReference>
<sequence length="185" mass="21237">MTKENQQTTTGITSIKEGNVIHQKITNPFIKMIKNALREQLVILQKRKEELEKWDNDAQDRFKRVFGFADEKARQWILSGIEKEIALNQNIPISNFKKIDENVYASVIATDLTHIIKIGKKFIKAPVTGNDSQVLTLCHEMSHFDDILGTEDLGGNSPRNFAKSLARNGDERTMQSSYNFEMYFL</sequence>
<feature type="domain" description="Lysine-specific metallo-endopeptidase" evidence="1">
    <location>
        <begin position="49"/>
        <end position="185"/>
    </location>
</feature>
<dbReference type="SUPFAM" id="SSF55486">
    <property type="entry name" value="Metalloproteases ('zincins'), catalytic domain"/>
    <property type="match status" value="1"/>
</dbReference>
<evidence type="ECO:0000313" key="2">
    <source>
        <dbReference type="EMBL" id="MDE9620470.1"/>
    </source>
</evidence>
<dbReference type="Proteomes" id="UP001147005">
    <property type="component" value="Unassembled WGS sequence"/>
</dbReference>
<gene>
    <name evidence="2" type="ORF">L2111_20680</name>
</gene>
<dbReference type="Gene3D" id="3.40.390.10">
    <property type="entry name" value="Collagenase (Catalytic Domain)"/>
    <property type="match status" value="1"/>
</dbReference>
<dbReference type="SMART" id="SM01351">
    <property type="entry name" value="Aspzincin_M35"/>
    <property type="match status" value="1"/>
</dbReference>
<dbReference type="Pfam" id="PF14521">
    <property type="entry name" value="Aspzincin_M35"/>
    <property type="match status" value="1"/>
</dbReference>
<accession>A0A9X4GJV7</accession>
<name>A0A9X4GJV7_9ENTR</name>
<organism evidence="2 3">
    <name type="scientific">Citrobacter portucalensis</name>
    <dbReference type="NCBI Taxonomy" id="1639133"/>
    <lineage>
        <taxon>Bacteria</taxon>
        <taxon>Pseudomonadati</taxon>
        <taxon>Pseudomonadota</taxon>
        <taxon>Gammaproteobacteria</taxon>
        <taxon>Enterobacterales</taxon>
        <taxon>Enterobacteriaceae</taxon>
        <taxon>Citrobacter</taxon>
        <taxon>Citrobacter freundii complex</taxon>
    </lineage>
</organism>